<dbReference type="SUPFAM" id="SSF63825">
    <property type="entry name" value="YWTD domain"/>
    <property type="match status" value="2"/>
</dbReference>
<dbReference type="SMART" id="SM00219">
    <property type="entry name" value="TyrKc"/>
    <property type="match status" value="1"/>
</dbReference>
<proteinExistence type="inferred from homology"/>
<keyword evidence="10 18" id="KW-0472">Membrane</keyword>
<evidence type="ECO:0000256" key="2">
    <source>
        <dbReference type="ARBA" id="ARBA00022553"/>
    </source>
</evidence>
<evidence type="ECO:0000259" key="19">
    <source>
        <dbReference type="PROSITE" id="PS50011"/>
    </source>
</evidence>
<keyword evidence="9 18" id="KW-1133">Transmembrane helix</keyword>
<evidence type="ECO:0000256" key="7">
    <source>
        <dbReference type="ARBA" id="ARBA00022777"/>
    </source>
</evidence>
<evidence type="ECO:0000256" key="1">
    <source>
        <dbReference type="ARBA" id="ARBA00004167"/>
    </source>
</evidence>
<dbReference type="GO" id="GO:0009653">
    <property type="term" value="P:anatomical structure morphogenesis"/>
    <property type="evidence" value="ECO:0007669"/>
    <property type="project" value="UniProtKB-ARBA"/>
</dbReference>
<keyword evidence="2 16" id="KW-0597">Phosphoprotein</keyword>
<dbReference type="GO" id="GO:0005886">
    <property type="term" value="C:plasma membrane"/>
    <property type="evidence" value="ECO:0007669"/>
    <property type="project" value="TreeGrafter"/>
</dbReference>
<evidence type="ECO:0000256" key="5">
    <source>
        <dbReference type="ARBA" id="ARBA00022737"/>
    </source>
</evidence>
<dbReference type="GO" id="GO:0032006">
    <property type="term" value="P:regulation of TOR signaling"/>
    <property type="evidence" value="ECO:0007669"/>
    <property type="project" value="TreeGrafter"/>
</dbReference>
<comment type="similarity">
    <text evidence="16">Belongs to the protein kinase superfamily. Tyr protein kinase family. Insulin receptor subfamily.</text>
</comment>
<evidence type="ECO:0000256" key="18">
    <source>
        <dbReference type="SAM" id="Phobius"/>
    </source>
</evidence>
<dbReference type="PROSITE" id="PS00109">
    <property type="entry name" value="PROTEIN_KINASE_TYR"/>
    <property type="match status" value="1"/>
</dbReference>
<dbReference type="GO" id="GO:0030154">
    <property type="term" value="P:cell differentiation"/>
    <property type="evidence" value="ECO:0007669"/>
    <property type="project" value="UniProtKB-ARBA"/>
</dbReference>
<keyword evidence="3" id="KW-0808">Transferase</keyword>
<dbReference type="PROSITE" id="PS00239">
    <property type="entry name" value="RECEPTOR_TYR_KIN_II"/>
    <property type="match status" value="1"/>
</dbReference>
<protein>
    <recommendedName>
        <fullName evidence="16">Tyrosine-protein kinase receptor</fullName>
        <ecNumber evidence="16">2.7.10.1</ecNumber>
    </recommendedName>
</protein>
<evidence type="ECO:0000256" key="3">
    <source>
        <dbReference type="ARBA" id="ARBA00022679"/>
    </source>
</evidence>
<dbReference type="Gene3D" id="2.120.10.30">
    <property type="entry name" value="TolB, C-terminal domain"/>
    <property type="match status" value="2"/>
</dbReference>
<dbReference type="GO" id="GO:0007399">
    <property type="term" value="P:nervous system development"/>
    <property type="evidence" value="ECO:0007669"/>
    <property type="project" value="UniProtKB-ARBA"/>
</dbReference>
<dbReference type="Pfam" id="PF00041">
    <property type="entry name" value="fn3"/>
    <property type="match status" value="1"/>
</dbReference>
<dbReference type="Proteomes" id="UP000095300">
    <property type="component" value="Unassembled WGS sequence"/>
</dbReference>
<reference evidence="22" key="1">
    <citation type="submission" date="2015-05" db="EMBL/GenBank/DDBJ databases">
        <authorList>
            <person name="Wilson R.K."/>
            <person name="Warren W.C."/>
            <person name="Olafson P."/>
        </authorList>
    </citation>
    <scope>NUCLEOTIDE SEQUENCE [LARGE SCALE GENOMIC DNA]</scope>
    <source>
        <strain evidence="22">USDA</strain>
    </source>
</reference>
<keyword evidence="22" id="KW-1185">Reference proteome</keyword>
<evidence type="ECO:0000256" key="15">
    <source>
        <dbReference type="PROSITE-ProRule" id="PRU10141"/>
    </source>
</evidence>
<dbReference type="EC" id="2.7.10.1" evidence="16"/>
<evidence type="ECO:0000256" key="10">
    <source>
        <dbReference type="ARBA" id="ARBA00023136"/>
    </source>
</evidence>
<feature type="region of interest" description="Disordered" evidence="17">
    <location>
        <begin position="131"/>
        <end position="153"/>
    </location>
</feature>
<evidence type="ECO:0000256" key="9">
    <source>
        <dbReference type="ARBA" id="ARBA00022989"/>
    </source>
</evidence>
<feature type="compositionally biased region" description="Polar residues" evidence="17">
    <location>
        <begin position="136"/>
        <end position="153"/>
    </location>
</feature>
<dbReference type="STRING" id="35570.A0A1I8P476"/>
<keyword evidence="7" id="KW-0418">Kinase</keyword>
<dbReference type="VEuPathDB" id="VectorBase:SCAU004698"/>
<evidence type="ECO:0000313" key="22">
    <source>
        <dbReference type="Proteomes" id="UP000095300"/>
    </source>
</evidence>
<dbReference type="InterPro" id="IPR020635">
    <property type="entry name" value="Tyr_kinase_cat_dom"/>
</dbReference>
<dbReference type="KEGG" id="scac:106084130"/>
<keyword evidence="12 16" id="KW-0675">Receptor</keyword>
<evidence type="ECO:0000256" key="17">
    <source>
        <dbReference type="SAM" id="MobiDB-lite"/>
    </source>
</evidence>
<comment type="subcellular location">
    <subcellularLocation>
        <location evidence="1">Membrane</location>
        <topology evidence="1">Single-pass membrane protein</topology>
    </subcellularLocation>
</comment>
<dbReference type="OrthoDB" id="65481at2759"/>
<feature type="domain" description="Fibronectin type-III" evidence="20">
    <location>
        <begin position="453"/>
        <end position="547"/>
    </location>
</feature>
<reference evidence="21" key="2">
    <citation type="submission" date="2020-05" db="UniProtKB">
        <authorList>
            <consortium name="EnsemblMetazoa"/>
        </authorList>
    </citation>
    <scope>IDENTIFICATION</scope>
    <source>
        <strain evidence="21">USDA</strain>
    </source>
</reference>
<evidence type="ECO:0000256" key="6">
    <source>
        <dbReference type="ARBA" id="ARBA00022741"/>
    </source>
</evidence>
<keyword evidence="11" id="KW-0829">Tyrosine-protein kinase</keyword>
<dbReference type="InterPro" id="IPR013783">
    <property type="entry name" value="Ig-like_fold"/>
</dbReference>
<comment type="catalytic activity">
    <reaction evidence="14 16">
        <text>L-tyrosyl-[protein] + ATP = O-phospho-L-tyrosyl-[protein] + ADP + H(+)</text>
        <dbReference type="Rhea" id="RHEA:10596"/>
        <dbReference type="Rhea" id="RHEA-COMP:10136"/>
        <dbReference type="Rhea" id="RHEA-COMP:20101"/>
        <dbReference type="ChEBI" id="CHEBI:15378"/>
        <dbReference type="ChEBI" id="CHEBI:30616"/>
        <dbReference type="ChEBI" id="CHEBI:46858"/>
        <dbReference type="ChEBI" id="CHEBI:61978"/>
        <dbReference type="ChEBI" id="CHEBI:456216"/>
        <dbReference type="EC" id="2.7.10.1"/>
    </reaction>
</comment>
<dbReference type="SUPFAM" id="SSF49265">
    <property type="entry name" value="Fibronectin type III"/>
    <property type="match status" value="4"/>
</dbReference>
<dbReference type="CDD" id="cd00063">
    <property type="entry name" value="FN3"/>
    <property type="match status" value="3"/>
</dbReference>
<gene>
    <name evidence="21" type="primary">106084130</name>
</gene>
<dbReference type="SUPFAM" id="SSF56112">
    <property type="entry name" value="Protein kinase-like (PK-like)"/>
    <property type="match status" value="1"/>
</dbReference>
<dbReference type="PROSITE" id="PS50011">
    <property type="entry name" value="PROTEIN_KINASE_DOM"/>
    <property type="match status" value="1"/>
</dbReference>
<dbReference type="Gene3D" id="1.10.510.10">
    <property type="entry name" value="Transferase(Phosphotransferase) domain 1"/>
    <property type="match status" value="1"/>
</dbReference>
<keyword evidence="8 15" id="KW-0067">ATP-binding</keyword>
<evidence type="ECO:0000313" key="21">
    <source>
        <dbReference type="EnsemblMetazoa" id="SCAU004698-PB"/>
    </source>
</evidence>
<evidence type="ECO:0000256" key="12">
    <source>
        <dbReference type="ARBA" id="ARBA00023170"/>
    </source>
</evidence>
<dbReference type="GO" id="GO:0007169">
    <property type="term" value="P:cell surface receptor protein tyrosine kinase signaling pathway"/>
    <property type="evidence" value="ECO:0007669"/>
    <property type="project" value="InterPro"/>
</dbReference>
<keyword evidence="4 16" id="KW-0812">Transmembrane</keyword>
<dbReference type="PANTHER" id="PTHR24416:SF527">
    <property type="entry name" value="PROTO-ONCOGENE TYROSINE-PROTEIN KINASE ROS"/>
    <property type="match status" value="1"/>
</dbReference>
<dbReference type="InterPro" id="IPR050122">
    <property type="entry name" value="RTK"/>
</dbReference>
<evidence type="ECO:0000259" key="20">
    <source>
        <dbReference type="PROSITE" id="PS50853"/>
    </source>
</evidence>
<feature type="binding site" evidence="15">
    <location>
        <position position="2269"/>
    </location>
    <ligand>
        <name>ATP</name>
        <dbReference type="ChEBI" id="CHEBI:30616"/>
    </ligand>
</feature>
<dbReference type="Gene3D" id="3.30.200.20">
    <property type="entry name" value="Phosphorylase Kinase, domain 1"/>
    <property type="match status" value="1"/>
</dbReference>
<dbReference type="PROSITE" id="PS00107">
    <property type="entry name" value="PROTEIN_KINASE_ATP"/>
    <property type="match status" value="1"/>
</dbReference>
<dbReference type="GO" id="GO:0043235">
    <property type="term" value="C:receptor complex"/>
    <property type="evidence" value="ECO:0007669"/>
    <property type="project" value="TreeGrafter"/>
</dbReference>
<dbReference type="GO" id="GO:0004714">
    <property type="term" value="F:transmembrane receptor protein tyrosine kinase activity"/>
    <property type="evidence" value="ECO:0007669"/>
    <property type="project" value="UniProtKB-EC"/>
</dbReference>
<dbReference type="InterPro" id="IPR011009">
    <property type="entry name" value="Kinase-like_dom_sf"/>
</dbReference>
<feature type="region of interest" description="Disordered" evidence="17">
    <location>
        <begin position="1"/>
        <end position="46"/>
    </location>
</feature>
<accession>A0A1I8P476</accession>
<sequence>MSNYKSAIKSTSSTTKTTRFTSMSKSTETPTPQRRQQQQQQQQRYQRSITQASTKFILINLLILPQCLVLCAATTTRQQQQPLEHKYQQTLASNAAAAAAADDGDSLSVLAVIGLPTISSQATSANVTHNAARENGSGNVTTPAVETEDPSTPTAVTAPAVNDLNMDINQLITHLTNATLFNDALSQEYDTTTVSLLGNVTHSCLQTCIEEETKFQNDFGVKCSMGDNRTECYRRRCFNGCELWWNALKEFEPCQEACSSLQFYPYDLPCISACEQSQRLYWHLQRLRVERVVTTLQPQLLHDNEVVNTLTLKWPIALEQLPAQYLASRPFNIQYRYELRPSVTATATATAKGTSMAGETFLKIDDDHANNATKLQQKEDYTQQETDIAEQWWNLADYNCNENFECDIMDGLVPYTSYRFRFELPFGQNLDDVLYTPASEVYTTPAMGAPISPPLIIQALALDKDHVAIFWEKGKFTNGPVTNYKILIAESFEGNSGTEHKELLPSNASYYIFPNAHHHQYTIRLSMLNQDGEGPYAETMVRKINAINDPALKLDVNSLLVAGEYSLILKSLDPLIETKTLFKSEEILMDFDVLQHSRQVFVVNAKGHIFSFYVDNALNYTQIHLKPEIEGFVVRKLSVDWLNQMIYMAGEISSNTWQIVSTDLQGSGLQFIATNLTKSLKQLQVDPVNGWLFASDEEGHITKIDLFSKKSANLARSLENGLFYVDYQSYLLKSYDLKEKILQELSFDGQYHKKLGRAMTGKLQGDLMNFHYVGNNVLWASNATHFLKQDFSHKEEELIFISELEVCGKMLPFLTSQQARLVQPLPRPMEEPQLKETILSDTKAIIMWSAPAQVQQFQSQACWRNWEYELEIMDVSSNSAFNIRSIRSTFFVVERLQANNLYKIKVRALFSGANGRMMGQAEPSPWSEELHTRTWPMAKHRLLWASQAGLYESDELAEEVEIRGLAAENIQSFVQVNSSLFYVNYPERSLKCYNLLHNHLPCGFEAENVLSLDYDWRGGKMYWSDVKRNCLVRSDLKGGHRELLPLFEARYLKVDSSKGFIYYTTDTKLVRRYLNGFMPSQEVEYYHVNGNGESIRGFVIVAQYLYWLVQHQEEYTKLFRCPLDYQMEEVEEVLQLPNDMRVRLNSLQYVKEIEGFMFLNEKDNSAIFLRQEKLNRISRIQLPFKHRLNQVRLLSNVVAPFRDESIVPEPLDREAIEITEGYWDDFNIKWVGPNNAQNLSIFYKVLITPMARNSSTSQEVLTFEVSQPLVRITEFRMASHMIDVTITPETLWAKGPATSVLLKTPSAAPKQPKNLRVYVEHLQEPLQDEANVTALVRWDSPDNISQEKEAFYKVFCWLKDELHSVKDIEDMGLKSHEVKFYNLMREESYMFQVQAFSLSRSKGGEKTALLTHFINPEMQASPKLIYSTSELIGELDLDLNVSKTWIYTSSEVEHMALMSGEQRLLWVNENVELMTYQPGSASLKLARMRAEVLSLAVDWIQRKVYWAELSGDAERAVDIYELPLNSYEGKVMMGSLLFSLSKGKLLKDMVVLPFSHTLLWLEHESGEENCTLQARNLTDLLEIKLKNLPPLPLLNMFEGSWHSDMETINLVDYKGKLYAYEVQRHLLTNLKIPTSSGDHIRNYERDSGYIYSLGNRTIKAYNRRKHNLEFSLNMPEVRVIKAFNFQPYPKRECLLPADSEVVAEKHQSMEYEEQNLFPHQVGESYMELTLPLVNSKGNCRLPIPGLRYEISLSNNLDYDESFKVEENMGKLNITNLKPYTNYSVNIEASSYYQQRLAHTHINYPEFYVSTLEGTPWKPSNFSLQALSPTEVLVSWQEPEQLNAAQVLYVLNFKKFGENSATSQLTLEGFEKILENLEPDSKYTMSLMVLSGERKNETEPLHVYTYPQPWPLQLLDKQAYNMTLLWHPNTVYSSAILECLPHSQEPEITPFSIDISGIDGNITLVNLQPKTRYEFYLKLKFPTTARTYVWPTQQSNNFIYETLGDVPGRPGKPCIEHITGEIFKISWLAAAAHGALSIDYSLEALQARNPKRIRREAVIANSNGYAPNVHTMISQLPWVEELQPIEDKWIVYCNTSETSCIIRDLHTLHLLMFRVRAHSEAYGWGPYSEDSDRVLEPYVSPQKRNSLVLAIIAPALIVGTCVIILFIIRKVHKRRMKAKKLLAKSRPSIWSNVSSMQQQMTARNRGFSMTSNCTMYTGGPLSDADIALLPHIQWSQISLLNFLGSGAFGEVYEGLMKHEDDEVPEKVAIKTLRKGASEFAELLQEAQLMSNFKHDNIVRLIGVCCDTESISIIMEHMEGGDLLSYLRESRPSSQKPVASLQLLDLMSMCIDVATGMAYLEDMHFVHRDLACRNCLVSSRIPSKRTVKIGDFGLARDIYKNDYYRKEGEALVPVRWMAPESLVDGVFTTQSDVWAFGVLCWEILTLGQQPYAARNNFEVLSYVKDGGRLEQPDNCPDKFFALMSECWRNDAEARPTFRKIFNSLLSIKTDVRRVSLGYNIDDSDYAMYANQHGILFSTFLGTPLNKVNEEEDEQDVDDDDDDDGQNAITYETQQNLKNEEEIKLNTNKAGDKFELANEKIDMKVRFENNLTKTTTAKTDDGGEAHMTDETHLIDAKLYRMQENPDYYVNEGISRL</sequence>
<feature type="domain" description="Fibronectin type-III" evidence="20">
    <location>
        <begin position="1817"/>
        <end position="1907"/>
    </location>
</feature>
<dbReference type="Gene3D" id="2.60.40.10">
    <property type="entry name" value="Immunoglobulins"/>
    <property type="match status" value="5"/>
</dbReference>
<dbReference type="InterPro" id="IPR017441">
    <property type="entry name" value="Protein_kinase_ATP_BS"/>
</dbReference>
<evidence type="ECO:0000256" key="16">
    <source>
        <dbReference type="RuleBase" id="RU000312"/>
    </source>
</evidence>
<evidence type="ECO:0000256" key="14">
    <source>
        <dbReference type="ARBA" id="ARBA00051243"/>
    </source>
</evidence>
<organism evidence="21 22">
    <name type="scientific">Stomoxys calcitrans</name>
    <name type="common">Stable fly</name>
    <name type="synonym">Conops calcitrans</name>
    <dbReference type="NCBI Taxonomy" id="35570"/>
    <lineage>
        <taxon>Eukaryota</taxon>
        <taxon>Metazoa</taxon>
        <taxon>Ecdysozoa</taxon>
        <taxon>Arthropoda</taxon>
        <taxon>Hexapoda</taxon>
        <taxon>Insecta</taxon>
        <taxon>Pterygota</taxon>
        <taxon>Neoptera</taxon>
        <taxon>Endopterygota</taxon>
        <taxon>Diptera</taxon>
        <taxon>Brachycera</taxon>
        <taxon>Muscomorpha</taxon>
        <taxon>Muscoidea</taxon>
        <taxon>Muscidae</taxon>
        <taxon>Stomoxys</taxon>
    </lineage>
</organism>
<dbReference type="InterPro" id="IPR036116">
    <property type="entry name" value="FN3_sf"/>
</dbReference>
<dbReference type="InterPro" id="IPR011042">
    <property type="entry name" value="6-blade_b-propeller_TolB-like"/>
</dbReference>
<keyword evidence="5" id="KW-0677">Repeat</keyword>
<dbReference type="PROSITE" id="PS50853">
    <property type="entry name" value="FN3"/>
    <property type="match status" value="3"/>
</dbReference>
<dbReference type="Pfam" id="PF07714">
    <property type="entry name" value="PK_Tyr_Ser-Thr"/>
    <property type="match status" value="1"/>
</dbReference>
<dbReference type="SMART" id="SM00060">
    <property type="entry name" value="FN3"/>
    <property type="match status" value="6"/>
</dbReference>
<feature type="domain" description="Protein kinase" evidence="19">
    <location>
        <begin position="2236"/>
        <end position="2503"/>
    </location>
</feature>
<dbReference type="InterPro" id="IPR002011">
    <property type="entry name" value="Tyr_kinase_rcpt_2_CS"/>
</dbReference>
<feature type="transmembrane region" description="Helical" evidence="18">
    <location>
        <begin position="2146"/>
        <end position="2167"/>
    </location>
</feature>
<dbReference type="InterPro" id="IPR008266">
    <property type="entry name" value="Tyr_kinase_AS"/>
</dbReference>
<keyword evidence="13" id="KW-0325">Glycoprotein</keyword>
<dbReference type="PRINTS" id="PR00109">
    <property type="entry name" value="TYRKINASE"/>
</dbReference>
<dbReference type="EnsemblMetazoa" id="SCAU004698-RB">
    <property type="protein sequence ID" value="SCAU004698-PB"/>
    <property type="gene ID" value="SCAU004698"/>
</dbReference>
<evidence type="ECO:0000256" key="11">
    <source>
        <dbReference type="ARBA" id="ARBA00023137"/>
    </source>
</evidence>
<evidence type="ECO:0000256" key="4">
    <source>
        <dbReference type="ARBA" id="ARBA00022692"/>
    </source>
</evidence>
<name>A0A1I8P476_STOCA</name>
<evidence type="ECO:0000256" key="8">
    <source>
        <dbReference type="ARBA" id="ARBA00022840"/>
    </source>
</evidence>
<dbReference type="InterPro" id="IPR001245">
    <property type="entry name" value="Ser-Thr/Tyr_kinase_cat_dom"/>
</dbReference>
<dbReference type="GO" id="GO:0005524">
    <property type="term" value="F:ATP binding"/>
    <property type="evidence" value="ECO:0007669"/>
    <property type="project" value="UniProtKB-UniRule"/>
</dbReference>
<dbReference type="InterPro" id="IPR003961">
    <property type="entry name" value="FN3_dom"/>
</dbReference>
<dbReference type="FunFam" id="1.10.510.10:FF:000341">
    <property type="entry name" value="Tyrosine-protein kinase receptor"/>
    <property type="match status" value="1"/>
</dbReference>
<dbReference type="PANTHER" id="PTHR24416">
    <property type="entry name" value="TYROSINE-PROTEIN KINASE RECEPTOR"/>
    <property type="match status" value="1"/>
</dbReference>
<evidence type="ECO:0000256" key="13">
    <source>
        <dbReference type="ARBA" id="ARBA00023180"/>
    </source>
</evidence>
<dbReference type="InterPro" id="IPR000719">
    <property type="entry name" value="Prot_kinase_dom"/>
</dbReference>
<keyword evidence="6 15" id="KW-0547">Nucleotide-binding</keyword>
<feature type="domain" description="Fibronectin type-III" evidence="20">
    <location>
        <begin position="828"/>
        <end position="937"/>
    </location>
</feature>
<dbReference type="EnsemblMetazoa" id="SCAU004698-RA">
    <property type="protein sequence ID" value="SCAU004698-PA"/>
    <property type="gene ID" value="SCAU004698"/>
</dbReference>